<dbReference type="OrthoDB" id="5951444at2"/>
<evidence type="ECO:0000313" key="2">
    <source>
        <dbReference type="Proteomes" id="UP000288603"/>
    </source>
</evidence>
<evidence type="ECO:0000313" key="1">
    <source>
        <dbReference type="EMBL" id="RWZ67820.1"/>
    </source>
</evidence>
<name>A0A3S5CP12_9MICO</name>
<dbReference type="Proteomes" id="UP000288603">
    <property type="component" value="Unassembled WGS sequence"/>
</dbReference>
<dbReference type="AlphaFoldDB" id="A0A3S5CP12"/>
<reference evidence="1 2" key="1">
    <citation type="submission" date="2018-12" db="EMBL/GenBank/DDBJ databases">
        <authorList>
            <person name="Li F."/>
        </authorList>
    </citation>
    <scope>NUCLEOTIDE SEQUENCE [LARGE SCALE GENOMIC DNA]</scope>
    <source>
        <strain evidence="1 2">8H24J-4-2</strain>
    </source>
</reference>
<evidence type="ECO:0008006" key="3">
    <source>
        <dbReference type="Google" id="ProtNLM"/>
    </source>
</evidence>
<organism evidence="1 2">
    <name type="scientific">Labedella populi</name>
    <dbReference type="NCBI Taxonomy" id="2498850"/>
    <lineage>
        <taxon>Bacteria</taxon>
        <taxon>Bacillati</taxon>
        <taxon>Actinomycetota</taxon>
        <taxon>Actinomycetes</taxon>
        <taxon>Micrococcales</taxon>
        <taxon>Microbacteriaceae</taxon>
        <taxon>Labedella</taxon>
    </lineage>
</organism>
<sequence>MVRRGLLAAQDGPHDLRIHDGYGPENPLLADLGPHTTGVGCVYVKRLAALDLAVLESLVRNAWASAPPATDPHQL</sequence>
<dbReference type="RefSeq" id="WP_128497000.1">
    <property type="nucleotide sequence ID" value="NZ_RZNC01000001.1"/>
</dbReference>
<gene>
    <name evidence="1" type="ORF">ELQ92_00660</name>
</gene>
<protein>
    <recommendedName>
        <fullName evidence="3">DUF1801 domain-containing protein</fullName>
    </recommendedName>
</protein>
<proteinExistence type="predicted"/>
<keyword evidence="2" id="KW-1185">Reference proteome</keyword>
<comment type="caution">
    <text evidence="1">The sequence shown here is derived from an EMBL/GenBank/DDBJ whole genome shotgun (WGS) entry which is preliminary data.</text>
</comment>
<dbReference type="EMBL" id="RZNC01000001">
    <property type="protein sequence ID" value="RWZ67820.1"/>
    <property type="molecule type" value="Genomic_DNA"/>
</dbReference>
<accession>A0A3S5CP12</accession>